<sequence length="270" mass="29316">MPFFSTRIPEFERGSRNAHHVSQQSHLGARDHRPSFRPQMSHPVQIPSATLGHRGSPASANSRTSLLWEATSSPPIPSYATLQQDVVVAPDLVGAGSPISATKPPSYNPRWERLPGYRDATGVPARGNAGLPVNIGATPPAYWATLGAHGGILPIATGSGAMFFNSPFQHYRLLEETDPERRVGRSRDRICGMRASRADVVINLSLLTVCILIWTAVVFSLSLAEPRQGGGSSVPLQVVSPYSDHYDRPTADWDLGMYEAELDRRQGEAS</sequence>
<keyword evidence="2" id="KW-1185">Reference proteome</keyword>
<proteinExistence type="predicted"/>
<reference evidence="1" key="1">
    <citation type="submission" date="2023-04" db="EMBL/GenBank/DDBJ databases">
        <title>Draft Genome sequencing of Naganishia species isolated from polar environments using Oxford Nanopore Technology.</title>
        <authorList>
            <person name="Leo P."/>
            <person name="Venkateswaran K."/>
        </authorList>
    </citation>
    <scope>NUCLEOTIDE SEQUENCE</scope>
    <source>
        <strain evidence="1">DBVPG 5303</strain>
    </source>
</reference>
<dbReference type="EMBL" id="JASBWV010000003">
    <property type="protein sequence ID" value="KAJ9127124.1"/>
    <property type="molecule type" value="Genomic_DNA"/>
</dbReference>
<dbReference type="Proteomes" id="UP001234202">
    <property type="component" value="Unassembled WGS sequence"/>
</dbReference>
<protein>
    <submittedName>
        <fullName evidence="1">Uncharacterized protein</fullName>
    </submittedName>
</protein>
<accession>A0ACC2XUU7</accession>
<evidence type="ECO:0000313" key="1">
    <source>
        <dbReference type="EMBL" id="KAJ9127124.1"/>
    </source>
</evidence>
<gene>
    <name evidence="1" type="ORF">QFC24_001360</name>
</gene>
<name>A0ACC2XUU7_9TREE</name>
<evidence type="ECO:0000313" key="2">
    <source>
        <dbReference type="Proteomes" id="UP001234202"/>
    </source>
</evidence>
<comment type="caution">
    <text evidence="1">The sequence shown here is derived from an EMBL/GenBank/DDBJ whole genome shotgun (WGS) entry which is preliminary data.</text>
</comment>
<organism evidence="1 2">
    <name type="scientific">Naganishia onofrii</name>
    <dbReference type="NCBI Taxonomy" id="1851511"/>
    <lineage>
        <taxon>Eukaryota</taxon>
        <taxon>Fungi</taxon>
        <taxon>Dikarya</taxon>
        <taxon>Basidiomycota</taxon>
        <taxon>Agaricomycotina</taxon>
        <taxon>Tremellomycetes</taxon>
        <taxon>Filobasidiales</taxon>
        <taxon>Filobasidiaceae</taxon>
        <taxon>Naganishia</taxon>
    </lineage>
</organism>